<sequence length="324" mass="36244">MPPSSTELSVLLLRLYGLAHAYPIDQFQDATLALLKQALPFDSAMWGAGTQTASGLDIEVIHLHEQPQEMLESYQAIRHLDTAAAELTRNPRGVRGFHAPSWFGKREQAPLREYGRRFEQANFFISADGNPSTGFFHWLSLFRADESARCTDRECALLALLSPHVLQALFINHGMHRHTLYATHLAGAGHAICTPAGTYCQRDPTFEDMLRAEWTSPSWQHLPAAVLERVQRGEARYDGRHIVITARSEHGLLFLRARPRCPADALSPRERAVAALAAKGLSQKEIARQLDRSLSTVRNQMQAVYRKLAIGSTAELVHQLRLAE</sequence>
<evidence type="ECO:0000256" key="2">
    <source>
        <dbReference type="ARBA" id="ARBA00023125"/>
    </source>
</evidence>
<dbReference type="PRINTS" id="PR00038">
    <property type="entry name" value="HTHLUXR"/>
</dbReference>
<dbReference type="OrthoDB" id="8768171at2"/>
<dbReference type="Proteomes" id="UP000013232">
    <property type="component" value="Unassembled WGS sequence"/>
</dbReference>
<dbReference type="GO" id="GO:0003677">
    <property type="term" value="F:DNA binding"/>
    <property type="evidence" value="ECO:0007669"/>
    <property type="project" value="UniProtKB-KW"/>
</dbReference>
<evidence type="ECO:0000256" key="1">
    <source>
        <dbReference type="ARBA" id="ARBA00023015"/>
    </source>
</evidence>
<keyword evidence="2" id="KW-0238">DNA-binding</keyword>
<dbReference type="CDD" id="cd06170">
    <property type="entry name" value="LuxR_C_like"/>
    <property type="match status" value="1"/>
</dbReference>
<name>N6YDA0_THAL4</name>
<organism evidence="5 6">
    <name type="scientific">Thauera linaloolentis (strain DSM 12138 / JCM 21573 / CCUG 41526 / CIP 105981 / IAM 15112 / NBRC 102519 / 47Lol)</name>
    <dbReference type="NCBI Taxonomy" id="1123367"/>
    <lineage>
        <taxon>Bacteria</taxon>
        <taxon>Pseudomonadati</taxon>
        <taxon>Pseudomonadota</taxon>
        <taxon>Betaproteobacteria</taxon>
        <taxon>Rhodocyclales</taxon>
        <taxon>Zoogloeaceae</taxon>
        <taxon>Thauera</taxon>
    </lineage>
</organism>
<proteinExistence type="predicted"/>
<dbReference type="EMBL" id="AMXE01000013">
    <property type="protein sequence ID" value="ENO89505.1"/>
    <property type="molecule type" value="Genomic_DNA"/>
</dbReference>
<dbReference type="STRING" id="1123367.GCA_000621305_00204"/>
<feature type="domain" description="HTH luxR-type" evidence="4">
    <location>
        <begin position="259"/>
        <end position="324"/>
    </location>
</feature>
<evidence type="ECO:0000256" key="3">
    <source>
        <dbReference type="ARBA" id="ARBA00023163"/>
    </source>
</evidence>
<gene>
    <name evidence="5" type="ORF">C666_05615</name>
</gene>
<dbReference type="PANTHER" id="PTHR44688">
    <property type="entry name" value="DNA-BINDING TRANSCRIPTIONAL ACTIVATOR DEVR_DOSR"/>
    <property type="match status" value="1"/>
</dbReference>
<keyword evidence="6" id="KW-1185">Reference proteome</keyword>
<reference evidence="5 6" key="1">
    <citation type="submission" date="2012-09" db="EMBL/GenBank/DDBJ databases">
        <title>Draft Genome Sequences of 6 Strains from Genus Thauera.</title>
        <authorList>
            <person name="Liu B."/>
            <person name="Shapleigh J.P."/>
            <person name="Frostegard A.H."/>
        </authorList>
    </citation>
    <scope>NUCLEOTIDE SEQUENCE [LARGE SCALE GENOMIC DNA]</scope>
    <source>
        <strain evidence="6">47Lol / DSM 12138</strain>
    </source>
</reference>
<evidence type="ECO:0000313" key="6">
    <source>
        <dbReference type="Proteomes" id="UP000013232"/>
    </source>
</evidence>
<evidence type="ECO:0000259" key="4">
    <source>
        <dbReference type="PROSITE" id="PS50043"/>
    </source>
</evidence>
<evidence type="ECO:0000313" key="5">
    <source>
        <dbReference type="EMBL" id="ENO89505.1"/>
    </source>
</evidence>
<dbReference type="eggNOG" id="COG2197">
    <property type="taxonomic scope" value="Bacteria"/>
</dbReference>
<dbReference type="SMART" id="SM00421">
    <property type="entry name" value="HTH_LUXR"/>
    <property type="match status" value="1"/>
</dbReference>
<dbReference type="InterPro" id="IPR016032">
    <property type="entry name" value="Sig_transdc_resp-reg_C-effctor"/>
</dbReference>
<keyword evidence="1" id="KW-0805">Transcription regulation</keyword>
<dbReference type="GO" id="GO:0006355">
    <property type="term" value="P:regulation of DNA-templated transcription"/>
    <property type="evidence" value="ECO:0007669"/>
    <property type="project" value="InterPro"/>
</dbReference>
<dbReference type="InterPro" id="IPR036388">
    <property type="entry name" value="WH-like_DNA-bd_sf"/>
</dbReference>
<keyword evidence="3" id="KW-0804">Transcription</keyword>
<dbReference type="SUPFAM" id="SSF46894">
    <property type="entry name" value="C-terminal effector domain of the bipartite response regulators"/>
    <property type="match status" value="1"/>
</dbReference>
<protein>
    <submittedName>
        <fullName evidence="5">LuxR family transcriptional regulator</fullName>
    </submittedName>
</protein>
<dbReference type="AlphaFoldDB" id="N6YDA0"/>
<comment type="caution">
    <text evidence="5">The sequence shown here is derived from an EMBL/GenBank/DDBJ whole genome shotgun (WGS) entry which is preliminary data.</text>
</comment>
<dbReference type="RefSeq" id="WP_004335237.1">
    <property type="nucleotide sequence ID" value="NZ_AMXE01000013.1"/>
</dbReference>
<accession>N6YDA0</accession>
<dbReference type="PROSITE" id="PS50043">
    <property type="entry name" value="HTH_LUXR_2"/>
    <property type="match status" value="1"/>
</dbReference>
<dbReference type="PANTHER" id="PTHR44688:SF16">
    <property type="entry name" value="DNA-BINDING TRANSCRIPTIONAL ACTIVATOR DEVR_DOSR"/>
    <property type="match status" value="1"/>
</dbReference>
<dbReference type="InterPro" id="IPR000792">
    <property type="entry name" value="Tscrpt_reg_LuxR_C"/>
</dbReference>
<dbReference type="Gene3D" id="1.10.10.10">
    <property type="entry name" value="Winged helix-like DNA-binding domain superfamily/Winged helix DNA-binding domain"/>
    <property type="match status" value="1"/>
</dbReference>
<dbReference type="Pfam" id="PF00196">
    <property type="entry name" value="GerE"/>
    <property type="match status" value="1"/>
</dbReference>